<name>A0ABN2TKZ9_9ACTN</name>
<organism evidence="5 6">
    <name type="scientific">Catenulispora yoronensis</name>
    <dbReference type="NCBI Taxonomy" id="450799"/>
    <lineage>
        <taxon>Bacteria</taxon>
        <taxon>Bacillati</taxon>
        <taxon>Actinomycetota</taxon>
        <taxon>Actinomycetes</taxon>
        <taxon>Catenulisporales</taxon>
        <taxon>Catenulisporaceae</taxon>
        <taxon>Catenulispora</taxon>
    </lineage>
</organism>
<keyword evidence="4" id="KW-0808">Transferase</keyword>
<sequence length="337" mass="36634">MPTIAAVATAFHPDERLTAVVEAALKSCSRVVVVDNTPDGAPDNGSADAEALVKTLSDLPGVTVLRDGRNRGLAGALNAGVAELCKPADRNTNGEAHTGTNGEAHTGINGEAEADTAALPDLPTLPDLILFLDQDSVLPEDLVQGLAAHFTTPTVGIAAPAPWDEQQGRFYEPGTEAGPDVADRDAVITSGMLVRRTVLDQVGPFRTDFFVDHVDNDFCLRVRAAGFRILRDKRHKLAHSLGQRNQHKLPGVSVASSRHPTWRLYWIARNGTILIREHRKDAPAWSRNTGAYLVWWFLLRTLIEAPRGPRALAMLRGFRDGFRGRTSRRYLPPGAEI</sequence>
<evidence type="ECO:0000313" key="5">
    <source>
        <dbReference type="EMBL" id="GAA2013010.1"/>
    </source>
</evidence>
<evidence type="ECO:0008006" key="7">
    <source>
        <dbReference type="Google" id="ProtNLM"/>
    </source>
</evidence>
<accession>A0ABN2TKZ9</accession>
<evidence type="ECO:0000256" key="1">
    <source>
        <dbReference type="ARBA" id="ARBA00004776"/>
    </source>
</evidence>
<evidence type="ECO:0000256" key="2">
    <source>
        <dbReference type="ARBA" id="ARBA00006739"/>
    </source>
</evidence>
<gene>
    <name evidence="5" type="ORF">GCM10009839_04510</name>
</gene>
<dbReference type="Pfam" id="PF13641">
    <property type="entry name" value="Glyco_tranf_2_3"/>
    <property type="match status" value="1"/>
</dbReference>
<dbReference type="Gene3D" id="3.90.550.10">
    <property type="entry name" value="Spore Coat Polysaccharide Biosynthesis Protein SpsA, Chain A"/>
    <property type="match status" value="1"/>
</dbReference>
<dbReference type="SUPFAM" id="SSF53448">
    <property type="entry name" value="Nucleotide-diphospho-sugar transferases"/>
    <property type="match status" value="1"/>
</dbReference>
<protein>
    <recommendedName>
        <fullName evidence="7">Rhamnosyltransferase</fullName>
    </recommendedName>
</protein>
<evidence type="ECO:0000256" key="4">
    <source>
        <dbReference type="ARBA" id="ARBA00022679"/>
    </source>
</evidence>
<proteinExistence type="inferred from homology"/>
<dbReference type="InterPro" id="IPR029044">
    <property type="entry name" value="Nucleotide-diphossugar_trans"/>
</dbReference>
<dbReference type="PANTHER" id="PTHR43179:SF12">
    <property type="entry name" value="GALACTOFURANOSYLTRANSFERASE GLFT2"/>
    <property type="match status" value="1"/>
</dbReference>
<keyword evidence="3" id="KW-0328">Glycosyltransferase</keyword>
<reference evidence="5 6" key="1">
    <citation type="journal article" date="2019" name="Int. J. Syst. Evol. Microbiol.">
        <title>The Global Catalogue of Microorganisms (GCM) 10K type strain sequencing project: providing services to taxonomists for standard genome sequencing and annotation.</title>
        <authorList>
            <consortium name="The Broad Institute Genomics Platform"/>
            <consortium name="The Broad Institute Genome Sequencing Center for Infectious Disease"/>
            <person name="Wu L."/>
            <person name="Ma J."/>
        </authorList>
    </citation>
    <scope>NUCLEOTIDE SEQUENCE [LARGE SCALE GENOMIC DNA]</scope>
    <source>
        <strain evidence="5 6">JCM 16014</strain>
    </source>
</reference>
<evidence type="ECO:0000256" key="3">
    <source>
        <dbReference type="ARBA" id="ARBA00022676"/>
    </source>
</evidence>
<dbReference type="PANTHER" id="PTHR43179">
    <property type="entry name" value="RHAMNOSYLTRANSFERASE WBBL"/>
    <property type="match status" value="1"/>
</dbReference>
<dbReference type="EMBL" id="BAAAQN010000002">
    <property type="protein sequence ID" value="GAA2013010.1"/>
    <property type="molecule type" value="Genomic_DNA"/>
</dbReference>
<comment type="pathway">
    <text evidence="1">Cell wall biogenesis; cell wall polysaccharide biosynthesis.</text>
</comment>
<evidence type="ECO:0000313" key="6">
    <source>
        <dbReference type="Proteomes" id="UP001500751"/>
    </source>
</evidence>
<dbReference type="Proteomes" id="UP001500751">
    <property type="component" value="Unassembled WGS sequence"/>
</dbReference>
<comment type="caution">
    <text evidence="5">The sequence shown here is derived from an EMBL/GenBank/DDBJ whole genome shotgun (WGS) entry which is preliminary data.</text>
</comment>
<comment type="similarity">
    <text evidence="2">Belongs to the glycosyltransferase 2 family.</text>
</comment>
<keyword evidence="6" id="KW-1185">Reference proteome</keyword>
<dbReference type="RefSeq" id="WP_344663761.1">
    <property type="nucleotide sequence ID" value="NZ_BAAAQN010000002.1"/>
</dbReference>